<dbReference type="OrthoDB" id="9114396at2"/>
<dbReference type="EMBL" id="JMPR01000027">
    <property type="protein sequence ID" value="KFD20036.1"/>
    <property type="molecule type" value="Genomic_DNA"/>
</dbReference>
<proteinExistence type="predicted"/>
<dbReference type="RefSeq" id="WP_025903634.1">
    <property type="nucleotide sequence ID" value="NZ_ATMJ01000036.1"/>
</dbReference>
<keyword evidence="3" id="KW-1185">Reference proteome</keyword>
<comment type="caution">
    <text evidence="2">The sequence shown here is derived from an EMBL/GenBank/DDBJ whole genome shotgun (WGS) entry which is preliminary data.</text>
</comment>
<evidence type="ECO:0000256" key="1">
    <source>
        <dbReference type="SAM" id="Phobius"/>
    </source>
</evidence>
<evidence type="ECO:0000313" key="2">
    <source>
        <dbReference type="EMBL" id="KFD20036.1"/>
    </source>
</evidence>
<reference evidence="2 3" key="1">
    <citation type="submission" date="2014-05" db="EMBL/GenBank/DDBJ databases">
        <title>ATOL: Assembling a taxonomically balanced genome-scale reconstruction of the evolutionary history of the Enterobacteriaceae.</title>
        <authorList>
            <person name="Plunkett G.III."/>
            <person name="Neeno-Eckwall E.C."/>
            <person name="Glasner J.D."/>
            <person name="Perna N.T."/>
        </authorList>
    </citation>
    <scope>NUCLEOTIDE SEQUENCE [LARGE SCALE GENOMIC DNA]</scope>
    <source>
        <strain evidence="2 3">ATCC 33301</strain>
    </source>
</reference>
<keyword evidence="1" id="KW-0472">Membrane</keyword>
<organism evidence="2 3">
    <name type="scientific">Tatumella ptyseos ATCC 33301</name>
    <dbReference type="NCBI Taxonomy" id="1005995"/>
    <lineage>
        <taxon>Bacteria</taxon>
        <taxon>Pseudomonadati</taxon>
        <taxon>Pseudomonadota</taxon>
        <taxon>Gammaproteobacteria</taxon>
        <taxon>Enterobacterales</taxon>
        <taxon>Erwiniaceae</taxon>
        <taxon>Tatumella</taxon>
    </lineage>
</organism>
<sequence length="118" mass="13468">MKSSRPARRRRLLWLLVIIIAIVCWFWPKKVSSESYSYYSSLLCLIAGNPQNTPTDNFSTVLQKTIAQSDSDYALRKGKYDSAAADAVIKHWKTLSTEQQQQARQDNSVCRQLMHSGT</sequence>
<dbReference type="Proteomes" id="UP000028602">
    <property type="component" value="Unassembled WGS sequence"/>
</dbReference>
<gene>
    <name evidence="2" type="ORF">GTPT_1485</name>
</gene>
<protein>
    <submittedName>
        <fullName evidence="2">Uncharacterized protein</fullName>
    </submittedName>
</protein>
<evidence type="ECO:0000313" key="3">
    <source>
        <dbReference type="Proteomes" id="UP000028602"/>
    </source>
</evidence>
<dbReference type="AlphaFoldDB" id="A0A085JHU0"/>
<accession>A0A085JHU0</accession>
<feature type="transmembrane region" description="Helical" evidence="1">
    <location>
        <begin position="12"/>
        <end position="28"/>
    </location>
</feature>
<name>A0A085JHU0_9GAMM</name>
<dbReference type="eggNOG" id="ENOG50338FX">
    <property type="taxonomic scope" value="Bacteria"/>
</dbReference>
<keyword evidence="1" id="KW-0812">Transmembrane</keyword>
<keyword evidence="1" id="KW-1133">Transmembrane helix</keyword>